<gene>
    <name evidence="2" type="ORF">SODALDRAFT_329263</name>
</gene>
<dbReference type="OrthoDB" id="630895at2759"/>
<dbReference type="Proteomes" id="UP000272025">
    <property type="component" value="Unassembled WGS sequence"/>
</dbReference>
<accession>A0A3N2PKN1</accession>
<sequence length="116" mass="12579">MALGLGREASGQEDDSHNDPPKRHPARRGFTTETIEIVSPFPPHPPRIEPYNPLWPIHYAQFAKATKRALGARGVAIHSLDHVGSTSVPGLHAKPIIDMDETVRCCEDGGGEGVCH</sequence>
<evidence type="ECO:0000256" key="1">
    <source>
        <dbReference type="SAM" id="MobiDB-lite"/>
    </source>
</evidence>
<name>A0A3N2PKN1_SODAK</name>
<dbReference type="SUPFAM" id="SSF81301">
    <property type="entry name" value="Nucleotidyltransferase"/>
    <property type="match status" value="1"/>
</dbReference>
<protein>
    <submittedName>
        <fullName evidence="2">Uncharacterized protein</fullName>
    </submittedName>
</protein>
<dbReference type="Pfam" id="PF04229">
    <property type="entry name" value="GrpB"/>
    <property type="match status" value="1"/>
</dbReference>
<dbReference type="InterPro" id="IPR043519">
    <property type="entry name" value="NT_sf"/>
</dbReference>
<evidence type="ECO:0000313" key="2">
    <source>
        <dbReference type="EMBL" id="ROT35075.1"/>
    </source>
</evidence>
<dbReference type="PANTHER" id="PTHR34822:SF1">
    <property type="entry name" value="GRPB FAMILY PROTEIN"/>
    <property type="match status" value="1"/>
</dbReference>
<dbReference type="PANTHER" id="PTHR34822">
    <property type="entry name" value="GRPB DOMAIN PROTEIN (AFU_ORTHOLOGUE AFUA_1G01530)"/>
    <property type="match status" value="1"/>
</dbReference>
<dbReference type="AlphaFoldDB" id="A0A3N2PKN1"/>
<dbReference type="EMBL" id="ML119062">
    <property type="protein sequence ID" value="ROT35075.1"/>
    <property type="molecule type" value="Genomic_DNA"/>
</dbReference>
<feature type="region of interest" description="Disordered" evidence="1">
    <location>
        <begin position="1"/>
        <end position="30"/>
    </location>
</feature>
<dbReference type="GeneID" id="39579365"/>
<keyword evidence="3" id="KW-1185">Reference proteome</keyword>
<dbReference type="InterPro" id="IPR007344">
    <property type="entry name" value="GrpB/CoaE"/>
</dbReference>
<reference evidence="2 3" key="1">
    <citation type="journal article" date="2018" name="Mol. Ecol.">
        <title>The obligate alkalophilic soda-lake fungus Sodiomyces alkalinus has shifted to a protein diet.</title>
        <authorList>
            <person name="Grum-Grzhimaylo A.A."/>
            <person name="Falkoski D.L."/>
            <person name="van den Heuvel J."/>
            <person name="Valero-Jimenez C.A."/>
            <person name="Min B."/>
            <person name="Choi I.G."/>
            <person name="Lipzen A."/>
            <person name="Daum C.G."/>
            <person name="Aanen D.K."/>
            <person name="Tsang A."/>
            <person name="Henrissat B."/>
            <person name="Bilanenko E.N."/>
            <person name="de Vries R.P."/>
            <person name="van Kan J.A.L."/>
            <person name="Grigoriev I.V."/>
            <person name="Debets A.J.M."/>
        </authorList>
    </citation>
    <scope>NUCLEOTIDE SEQUENCE [LARGE SCALE GENOMIC DNA]</scope>
    <source>
        <strain evidence="2 3">F11</strain>
    </source>
</reference>
<organism evidence="2 3">
    <name type="scientific">Sodiomyces alkalinus (strain CBS 110278 / VKM F-3762 / F11)</name>
    <name type="common">Alkaliphilic filamentous fungus</name>
    <dbReference type="NCBI Taxonomy" id="1314773"/>
    <lineage>
        <taxon>Eukaryota</taxon>
        <taxon>Fungi</taxon>
        <taxon>Dikarya</taxon>
        <taxon>Ascomycota</taxon>
        <taxon>Pezizomycotina</taxon>
        <taxon>Sordariomycetes</taxon>
        <taxon>Hypocreomycetidae</taxon>
        <taxon>Glomerellales</taxon>
        <taxon>Plectosphaerellaceae</taxon>
        <taxon>Sodiomyces</taxon>
    </lineage>
</organism>
<dbReference type="Gene3D" id="3.30.460.10">
    <property type="entry name" value="Beta Polymerase, domain 2"/>
    <property type="match status" value="1"/>
</dbReference>
<dbReference type="RefSeq" id="XP_028462881.1">
    <property type="nucleotide sequence ID" value="XM_028610887.1"/>
</dbReference>
<proteinExistence type="predicted"/>
<evidence type="ECO:0000313" key="3">
    <source>
        <dbReference type="Proteomes" id="UP000272025"/>
    </source>
</evidence>